<evidence type="ECO:0000256" key="5">
    <source>
        <dbReference type="ARBA" id="ARBA00023136"/>
    </source>
</evidence>
<feature type="transmembrane region" description="Helical" evidence="6">
    <location>
        <begin position="53"/>
        <end position="75"/>
    </location>
</feature>
<comment type="similarity">
    <text evidence="2 6">Belongs to the peroxisomal membrane protein PXMP2/4 family.</text>
</comment>
<organism evidence="7">
    <name type="scientific">Darwinula stevensoni</name>
    <dbReference type="NCBI Taxonomy" id="69355"/>
    <lineage>
        <taxon>Eukaryota</taxon>
        <taxon>Metazoa</taxon>
        <taxon>Ecdysozoa</taxon>
        <taxon>Arthropoda</taxon>
        <taxon>Crustacea</taxon>
        <taxon>Oligostraca</taxon>
        <taxon>Ostracoda</taxon>
        <taxon>Podocopa</taxon>
        <taxon>Podocopida</taxon>
        <taxon>Darwinulocopina</taxon>
        <taxon>Darwinuloidea</taxon>
        <taxon>Darwinulidae</taxon>
        <taxon>Darwinula</taxon>
    </lineage>
</organism>
<dbReference type="GO" id="GO:0016020">
    <property type="term" value="C:membrane"/>
    <property type="evidence" value="ECO:0007669"/>
    <property type="project" value="UniProtKB-SubCell"/>
</dbReference>
<evidence type="ECO:0000256" key="1">
    <source>
        <dbReference type="ARBA" id="ARBA00004141"/>
    </source>
</evidence>
<dbReference type="EMBL" id="CAJPEV010001963">
    <property type="protein sequence ID" value="CAG0895089.1"/>
    <property type="molecule type" value="Genomic_DNA"/>
</dbReference>
<keyword evidence="5 6" id="KW-0472">Membrane</keyword>
<evidence type="ECO:0000256" key="3">
    <source>
        <dbReference type="ARBA" id="ARBA00022692"/>
    </source>
</evidence>
<name>A0A7R8XJS6_9CRUS</name>
<dbReference type="InterPro" id="IPR007248">
    <property type="entry name" value="Mpv17_PMP22"/>
</dbReference>
<evidence type="ECO:0000313" key="7">
    <source>
        <dbReference type="EMBL" id="CAD7248715.1"/>
    </source>
</evidence>
<dbReference type="GO" id="GO:0005739">
    <property type="term" value="C:mitochondrion"/>
    <property type="evidence" value="ECO:0007669"/>
    <property type="project" value="TreeGrafter"/>
</dbReference>
<keyword evidence="8" id="KW-1185">Reference proteome</keyword>
<evidence type="ECO:0008006" key="9">
    <source>
        <dbReference type="Google" id="ProtNLM"/>
    </source>
</evidence>
<dbReference type="Proteomes" id="UP000677054">
    <property type="component" value="Unassembled WGS sequence"/>
</dbReference>
<comment type="subcellular location">
    <subcellularLocation>
        <location evidence="1">Membrane</location>
        <topology evidence="1">Multi-pass membrane protein</topology>
    </subcellularLocation>
</comment>
<dbReference type="AlphaFoldDB" id="A0A7R8XJS6"/>
<keyword evidence="3 6" id="KW-0812">Transmembrane</keyword>
<dbReference type="OrthoDB" id="430207at2759"/>
<reference evidence="7" key="1">
    <citation type="submission" date="2020-11" db="EMBL/GenBank/DDBJ databases">
        <authorList>
            <person name="Tran Van P."/>
        </authorList>
    </citation>
    <scope>NUCLEOTIDE SEQUENCE</scope>
</reference>
<keyword evidence="4 6" id="KW-1133">Transmembrane helix</keyword>
<dbReference type="Pfam" id="PF04117">
    <property type="entry name" value="Mpv17_PMP22"/>
    <property type="match status" value="1"/>
</dbReference>
<evidence type="ECO:0000313" key="8">
    <source>
        <dbReference type="Proteomes" id="UP000677054"/>
    </source>
</evidence>
<evidence type="ECO:0000256" key="2">
    <source>
        <dbReference type="ARBA" id="ARBA00006824"/>
    </source>
</evidence>
<gene>
    <name evidence="7" type="ORF">DSTB1V02_LOCUS8524</name>
</gene>
<evidence type="ECO:0000256" key="6">
    <source>
        <dbReference type="RuleBase" id="RU363053"/>
    </source>
</evidence>
<dbReference type="PANTHER" id="PTHR11266">
    <property type="entry name" value="PEROXISOMAL MEMBRANE PROTEIN 2, PXMP2 MPV17"/>
    <property type="match status" value="1"/>
</dbReference>
<evidence type="ECO:0000256" key="4">
    <source>
        <dbReference type="ARBA" id="ARBA00022989"/>
    </source>
</evidence>
<dbReference type="PANTHER" id="PTHR11266:SF85">
    <property type="entry name" value="MPV17-LIKE PROTEIN"/>
    <property type="match status" value="1"/>
</dbReference>
<sequence length="180" mass="20423">MALVGYVKHLFKTRPLLSNCLTYGTLFVGAEFSQQAVNKHFAKARNEVLEYDFAGIGRCAVLGSSILPSLLFMWYKWLDRTFVGAAAKTVVLKVLLDQCLMTPTSISVFYIGMSTLEFKSDILAEWKQKIGPTYLTSWFFWIPAQAINFALLPPPARVVYVASASFIWINILCWFKRQSM</sequence>
<accession>A0A7R8XJS6</accession>
<dbReference type="EMBL" id="LR901480">
    <property type="protein sequence ID" value="CAD7248715.1"/>
    <property type="molecule type" value="Genomic_DNA"/>
</dbReference>
<feature type="transmembrane region" description="Helical" evidence="6">
    <location>
        <begin position="158"/>
        <end position="175"/>
    </location>
</feature>
<proteinExistence type="inferred from homology"/>
<protein>
    <recommendedName>
        <fullName evidence="9">Mpv17-like protein</fullName>
    </recommendedName>
</protein>